<feature type="compositionally biased region" description="Polar residues" evidence="1">
    <location>
        <begin position="251"/>
        <end position="262"/>
    </location>
</feature>
<dbReference type="AlphaFoldDB" id="A0A9W6WM33"/>
<organism evidence="2 3">
    <name type="scientific">Phytophthora lilii</name>
    <dbReference type="NCBI Taxonomy" id="2077276"/>
    <lineage>
        <taxon>Eukaryota</taxon>
        <taxon>Sar</taxon>
        <taxon>Stramenopiles</taxon>
        <taxon>Oomycota</taxon>
        <taxon>Peronosporomycetes</taxon>
        <taxon>Peronosporales</taxon>
        <taxon>Peronosporaceae</taxon>
        <taxon>Phytophthora</taxon>
    </lineage>
</organism>
<dbReference type="SUPFAM" id="SSF54277">
    <property type="entry name" value="CAD &amp; PB1 domains"/>
    <property type="match status" value="1"/>
</dbReference>
<protein>
    <submittedName>
        <fullName evidence="2">Unnamed protein product</fullName>
    </submittedName>
</protein>
<gene>
    <name evidence="2" type="ORF">Plil01_000066700</name>
</gene>
<dbReference type="OrthoDB" id="161258at2759"/>
<dbReference type="EMBL" id="BSXW01000019">
    <property type="protein sequence ID" value="GMF09796.1"/>
    <property type="molecule type" value="Genomic_DNA"/>
</dbReference>
<accession>A0A9W6WM33</accession>
<sequence length="373" mass="40999">MAEKVVLKLSYAGETHRATVALRSEDPRDELLSYELVHAKARELFPRLPSAWTLVYRDDEGDVVTLSHPLEFDEACHVLLAMDAREDKLRTLHFCVLARVSFREKVVAPVLHKIVELARLAREATVSLRNSELLGKGRDSFVRLAGGAVTQAGVAINHIRNSEVLGRGRESLGHSAAHTRTMLLSARSGVNTRLRRAGSAVAAGIERRRSSSGSNYDRVSEFDPTDFVKPAPPVAVSPSSPSSEMAVTVDLRQSVSSVASETHSQRNAEENDDEPPALIPADTVEAAEQQQMPETAYESDADTLCDEEERDWDIVDGSGATAEEAIAETDSQWARELDMLRGILVHIDEETCCDLLERYNGDVEAVLVELTNM</sequence>
<evidence type="ECO:0000313" key="3">
    <source>
        <dbReference type="Proteomes" id="UP001165083"/>
    </source>
</evidence>
<evidence type="ECO:0000256" key="1">
    <source>
        <dbReference type="SAM" id="MobiDB-lite"/>
    </source>
</evidence>
<dbReference type="CDD" id="cd05992">
    <property type="entry name" value="PB1"/>
    <property type="match status" value="1"/>
</dbReference>
<comment type="caution">
    <text evidence="2">The sequence shown here is derived from an EMBL/GenBank/DDBJ whole genome shotgun (WGS) entry which is preliminary data.</text>
</comment>
<keyword evidence="3" id="KW-1185">Reference proteome</keyword>
<proteinExistence type="predicted"/>
<evidence type="ECO:0000313" key="2">
    <source>
        <dbReference type="EMBL" id="GMF09796.1"/>
    </source>
</evidence>
<name>A0A9W6WM33_9STRA</name>
<reference evidence="2" key="1">
    <citation type="submission" date="2023-04" db="EMBL/GenBank/DDBJ databases">
        <title>Phytophthora lilii NBRC 32176.</title>
        <authorList>
            <person name="Ichikawa N."/>
            <person name="Sato H."/>
            <person name="Tonouchi N."/>
        </authorList>
    </citation>
    <scope>NUCLEOTIDE SEQUENCE</scope>
    <source>
        <strain evidence="2">NBRC 32176</strain>
    </source>
</reference>
<dbReference type="Proteomes" id="UP001165083">
    <property type="component" value="Unassembled WGS sequence"/>
</dbReference>
<dbReference type="Gene3D" id="3.10.20.90">
    <property type="entry name" value="Phosphatidylinositol 3-kinase Catalytic Subunit, Chain A, domain 1"/>
    <property type="match status" value="1"/>
</dbReference>
<feature type="region of interest" description="Disordered" evidence="1">
    <location>
        <begin position="205"/>
        <end position="277"/>
    </location>
</feature>